<evidence type="ECO:0000313" key="1">
    <source>
        <dbReference type="EMBL" id="KAK3235024.1"/>
    </source>
</evidence>
<keyword evidence="2" id="KW-1185">Reference proteome</keyword>
<dbReference type="AlphaFoldDB" id="A0AAE0BG28"/>
<organism evidence="1 2">
    <name type="scientific">Cymbomonas tetramitiformis</name>
    <dbReference type="NCBI Taxonomy" id="36881"/>
    <lineage>
        <taxon>Eukaryota</taxon>
        <taxon>Viridiplantae</taxon>
        <taxon>Chlorophyta</taxon>
        <taxon>Pyramimonadophyceae</taxon>
        <taxon>Pyramimonadales</taxon>
        <taxon>Pyramimonadaceae</taxon>
        <taxon>Cymbomonas</taxon>
    </lineage>
</organism>
<dbReference type="Gene3D" id="3.40.30.10">
    <property type="entry name" value="Glutaredoxin"/>
    <property type="match status" value="1"/>
</dbReference>
<evidence type="ECO:0008006" key="3">
    <source>
        <dbReference type="Google" id="ProtNLM"/>
    </source>
</evidence>
<protein>
    <recommendedName>
        <fullName evidence="3">(2Fe-2S) ferredoxin domain-containing protein</fullName>
    </recommendedName>
</protein>
<gene>
    <name evidence="1" type="ORF">CYMTET_54745</name>
</gene>
<dbReference type="SUPFAM" id="SSF52833">
    <property type="entry name" value="Thioredoxin-like"/>
    <property type="match status" value="1"/>
</dbReference>
<proteinExistence type="predicted"/>
<comment type="caution">
    <text evidence="1">The sequence shown here is derived from an EMBL/GenBank/DDBJ whole genome shotgun (WGS) entry which is preliminary data.</text>
</comment>
<sequence length="156" mass="16661">MRLQGLKTGATTRVVGSEHALYALGNVRAKARTPSLENRFKLVLAVRGETKGSQTHIKVCTSKDCRRKGGRETLGRLRHLAPEGVQVLNSNCLSNCAWGPNVELRPSGVVQSDVSSFKAIEAVLSECVDGDNPALPAAIIALAEAEAKWASENSKP</sequence>
<reference evidence="1 2" key="1">
    <citation type="journal article" date="2015" name="Genome Biol. Evol.">
        <title>Comparative Genomics of a Bacterivorous Green Alga Reveals Evolutionary Causalities and Consequences of Phago-Mixotrophic Mode of Nutrition.</title>
        <authorList>
            <person name="Burns J.A."/>
            <person name="Paasch A."/>
            <person name="Narechania A."/>
            <person name="Kim E."/>
        </authorList>
    </citation>
    <scope>NUCLEOTIDE SEQUENCE [LARGE SCALE GENOMIC DNA]</scope>
    <source>
        <strain evidence="1 2">PLY_AMNH</strain>
    </source>
</reference>
<dbReference type="InterPro" id="IPR036249">
    <property type="entry name" value="Thioredoxin-like_sf"/>
</dbReference>
<dbReference type="CDD" id="cd02980">
    <property type="entry name" value="TRX_Fd_family"/>
    <property type="match status" value="1"/>
</dbReference>
<dbReference type="Proteomes" id="UP001190700">
    <property type="component" value="Unassembled WGS sequence"/>
</dbReference>
<dbReference type="EMBL" id="LGRX02035386">
    <property type="protein sequence ID" value="KAK3235024.1"/>
    <property type="molecule type" value="Genomic_DNA"/>
</dbReference>
<evidence type="ECO:0000313" key="2">
    <source>
        <dbReference type="Proteomes" id="UP001190700"/>
    </source>
</evidence>
<name>A0AAE0BG28_9CHLO</name>
<accession>A0AAE0BG28</accession>
<dbReference type="PANTHER" id="PTHR47682">
    <property type="entry name" value="TETRATRICOPEPTIDE REPEAT (TPR)-CONTAINING PROTEIN"/>
    <property type="match status" value="1"/>
</dbReference>
<dbReference type="PANTHER" id="PTHR47682:SF1">
    <property type="entry name" value="TETRATRICOPEPTIDE REPEAT (TPR)-CONTAINING PROTEIN"/>
    <property type="match status" value="1"/>
</dbReference>